<dbReference type="InterPro" id="IPR038933">
    <property type="entry name" value="Ovate"/>
</dbReference>
<dbReference type="GO" id="GO:0045892">
    <property type="term" value="P:negative regulation of DNA-templated transcription"/>
    <property type="evidence" value="ECO:0007669"/>
    <property type="project" value="UniProtKB-UniRule"/>
</dbReference>
<reference evidence="10" key="1">
    <citation type="submission" date="2022-04" db="EMBL/GenBank/DDBJ databases">
        <title>A functionally conserved STORR gene fusion in Papaver species that diverged 16.8 million years ago.</title>
        <authorList>
            <person name="Catania T."/>
        </authorList>
    </citation>
    <scope>NUCLEOTIDE SEQUENCE</scope>
    <source>
        <strain evidence="10">S-188037</strain>
    </source>
</reference>
<gene>
    <name evidence="10" type="ORF">MKW98_027214</name>
</gene>
<dbReference type="PANTHER" id="PTHR33057:SF224">
    <property type="entry name" value="TRANSCRIPTION REPRESSOR"/>
    <property type="match status" value="1"/>
</dbReference>
<feature type="compositionally biased region" description="Acidic residues" evidence="7">
    <location>
        <begin position="144"/>
        <end position="156"/>
    </location>
</feature>
<feature type="compositionally biased region" description="Basic residues" evidence="7">
    <location>
        <begin position="239"/>
        <end position="248"/>
    </location>
</feature>
<sequence>MGKHFKLRLSKVILPIFQSCKSKDPSKLPENPLPLLLHLPLLRRPKSNTVDHDNVNDFPGFATCTLSPLPLKPHHHRQQPSLKQQVSSAILSVGCNCRSKSSRTNEEEGDVFRWKIDTKWHVIDKINDDTTPRRKIYSQHYDAGEDDDEEEEEQQEDLCNNNQASPLLTKIKKKKRSKKNKIRSRVSTSSGDSGWFGSEEEEDQENEFQVSSSSEFLETHLKTIRESPLNDDSSSIKRSNVKKKKSTTAKRDQNVKRYNHNKRGLILYSSSSSTETESSPARLSAFQRLMRSSSNSTCKAEGKVKESFAVVKKSEDPYQDFRKSMMEMILEKQMFESKDLEQLLHCLLSLNSKHHHPIIIQAFCEIWELLFCSSSSLYTDYGRSTNFVCWGIKVLCLVENNKYEKSLDIPASIFSKEWANQLYLICFYVLMGAGIVPGSLLPENFPKSTAVFLFWYTVGSLLMVVCKAWILCV</sequence>
<comment type="subcellular location">
    <subcellularLocation>
        <location evidence="1 6">Nucleus</location>
    </subcellularLocation>
</comment>
<feature type="compositionally biased region" description="Basic residues" evidence="7">
    <location>
        <begin position="170"/>
        <end position="184"/>
    </location>
</feature>
<feature type="transmembrane region" description="Helical" evidence="8">
    <location>
        <begin position="422"/>
        <end position="441"/>
    </location>
</feature>
<keyword evidence="8" id="KW-1133">Transmembrane helix</keyword>
<evidence type="ECO:0000256" key="1">
    <source>
        <dbReference type="ARBA" id="ARBA00004123"/>
    </source>
</evidence>
<dbReference type="NCBIfam" id="TIGR01568">
    <property type="entry name" value="A_thal_3678"/>
    <property type="match status" value="1"/>
</dbReference>
<dbReference type="GO" id="GO:0005634">
    <property type="term" value="C:nucleus"/>
    <property type="evidence" value="ECO:0007669"/>
    <property type="project" value="UniProtKB-SubCell"/>
</dbReference>
<feature type="domain" description="OVATE" evidence="9">
    <location>
        <begin position="310"/>
        <end position="369"/>
    </location>
</feature>
<evidence type="ECO:0000256" key="8">
    <source>
        <dbReference type="SAM" id="Phobius"/>
    </source>
</evidence>
<evidence type="ECO:0000256" key="6">
    <source>
        <dbReference type="RuleBase" id="RU367028"/>
    </source>
</evidence>
<dbReference type="Pfam" id="PF04844">
    <property type="entry name" value="Ovate"/>
    <property type="match status" value="1"/>
</dbReference>
<organism evidence="10 11">
    <name type="scientific">Papaver atlanticum</name>
    <dbReference type="NCBI Taxonomy" id="357466"/>
    <lineage>
        <taxon>Eukaryota</taxon>
        <taxon>Viridiplantae</taxon>
        <taxon>Streptophyta</taxon>
        <taxon>Embryophyta</taxon>
        <taxon>Tracheophyta</taxon>
        <taxon>Spermatophyta</taxon>
        <taxon>Magnoliopsida</taxon>
        <taxon>Ranunculales</taxon>
        <taxon>Papaveraceae</taxon>
        <taxon>Papaveroideae</taxon>
        <taxon>Papaver</taxon>
    </lineage>
</organism>
<dbReference type="AlphaFoldDB" id="A0AAD4XCY3"/>
<evidence type="ECO:0000256" key="3">
    <source>
        <dbReference type="ARBA" id="ARBA00023015"/>
    </source>
</evidence>
<evidence type="ECO:0000256" key="5">
    <source>
        <dbReference type="ARBA" id="ARBA00023242"/>
    </source>
</evidence>
<dbReference type="PROSITE" id="PS51754">
    <property type="entry name" value="OVATE"/>
    <property type="match status" value="1"/>
</dbReference>
<evidence type="ECO:0000313" key="10">
    <source>
        <dbReference type="EMBL" id="KAI3901917.1"/>
    </source>
</evidence>
<feature type="region of interest" description="Disordered" evidence="7">
    <location>
        <begin position="142"/>
        <end position="256"/>
    </location>
</feature>
<keyword evidence="3 6" id="KW-0805">Transcription regulation</keyword>
<accession>A0AAD4XCY3</accession>
<comment type="caution">
    <text evidence="10">The sequence shown here is derived from an EMBL/GenBank/DDBJ whole genome shotgun (WGS) entry which is preliminary data.</text>
</comment>
<evidence type="ECO:0000256" key="4">
    <source>
        <dbReference type="ARBA" id="ARBA00023163"/>
    </source>
</evidence>
<keyword evidence="4 6" id="KW-0804">Transcription</keyword>
<dbReference type="InterPro" id="IPR006458">
    <property type="entry name" value="Ovate_C"/>
</dbReference>
<name>A0AAD4XCY3_9MAGN</name>
<keyword evidence="2 6" id="KW-0678">Repressor</keyword>
<protein>
    <recommendedName>
        <fullName evidence="6">Transcription repressor</fullName>
    </recommendedName>
    <alternativeName>
        <fullName evidence="6">Ovate family protein</fullName>
    </alternativeName>
</protein>
<keyword evidence="8" id="KW-0472">Membrane</keyword>
<evidence type="ECO:0000313" key="11">
    <source>
        <dbReference type="Proteomes" id="UP001202328"/>
    </source>
</evidence>
<proteinExistence type="predicted"/>
<evidence type="ECO:0000259" key="9">
    <source>
        <dbReference type="PROSITE" id="PS51754"/>
    </source>
</evidence>
<evidence type="ECO:0000256" key="2">
    <source>
        <dbReference type="ARBA" id="ARBA00022491"/>
    </source>
</evidence>
<keyword evidence="8" id="KW-0812">Transmembrane</keyword>
<dbReference type="PANTHER" id="PTHR33057">
    <property type="entry name" value="TRANSCRIPTION REPRESSOR OFP7-RELATED"/>
    <property type="match status" value="1"/>
</dbReference>
<dbReference type="EMBL" id="JAJJMB010011480">
    <property type="protein sequence ID" value="KAI3901917.1"/>
    <property type="molecule type" value="Genomic_DNA"/>
</dbReference>
<feature type="transmembrane region" description="Helical" evidence="8">
    <location>
        <begin position="453"/>
        <end position="472"/>
    </location>
</feature>
<comment type="function">
    <text evidence="6">Transcriptional repressor that regulates multiple aspects of plant growth and development.</text>
</comment>
<evidence type="ECO:0000256" key="7">
    <source>
        <dbReference type="SAM" id="MobiDB-lite"/>
    </source>
</evidence>
<keyword evidence="11" id="KW-1185">Reference proteome</keyword>
<dbReference type="Proteomes" id="UP001202328">
    <property type="component" value="Unassembled WGS sequence"/>
</dbReference>
<keyword evidence="5 6" id="KW-0539">Nucleus</keyword>